<evidence type="ECO:0000256" key="1">
    <source>
        <dbReference type="SAM" id="MobiDB-lite"/>
    </source>
</evidence>
<comment type="caution">
    <text evidence="3">The sequence shown here is derived from an EMBL/GenBank/DDBJ whole genome shotgun (WGS) entry which is preliminary data.</text>
</comment>
<feature type="signal peptide" evidence="2">
    <location>
        <begin position="1"/>
        <end position="43"/>
    </location>
</feature>
<evidence type="ECO:0000313" key="3">
    <source>
        <dbReference type="EMBL" id="NOU66446.1"/>
    </source>
</evidence>
<dbReference type="Proteomes" id="UP000653578">
    <property type="component" value="Unassembled WGS sequence"/>
</dbReference>
<protein>
    <submittedName>
        <fullName evidence="3">Uncharacterized protein</fullName>
    </submittedName>
</protein>
<reference evidence="3 4" key="1">
    <citation type="submission" date="2019-10" db="EMBL/GenBank/DDBJ databases">
        <title>Description of Paenibacillus humi sp. nov.</title>
        <authorList>
            <person name="Carlier A."/>
            <person name="Qi S."/>
        </authorList>
    </citation>
    <scope>NUCLEOTIDE SEQUENCE [LARGE SCALE GENOMIC DNA]</scope>
    <source>
        <strain evidence="3 4">LMG 31461</strain>
    </source>
</reference>
<keyword evidence="4" id="KW-1185">Reference proteome</keyword>
<feature type="region of interest" description="Disordered" evidence="1">
    <location>
        <begin position="415"/>
        <end position="471"/>
    </location>
</feature>
<evidence type="ECO:0000313" key="4">
    <source>
        <dbReference type="Proteomes" id="UP000653578"/>
    </source>
</evidence>
<dbReference type="RefSeq" id="WP_171632825.1">
    <property type="nucleotide sequence ID" value="NZ_WHNY01000062.1"/>
</dbReference>
<keyword evidence="2" id="KW-0732">Signal</keyword>
<dbReference type="EMBL" id="WHNY01000062">
    <property type="protein sequence ID" value="NOU66446.1"/>
    <property type="molecule type" value="Genomic_DNA"/>
</dbReference>
<sequence>MIRQLTSIGLRSKNSLKQTSLAVLLTGSLLAASWAVPAPSAHAASEGVFISKDSYFMLNRASLSSSSLQFSVLFHNGENQTLDFNKYGVRVTDSSGHSYTANLSEKKSGIVNGGQEESFRFYANLPASESAADLKVDVFRWDYNQSDFMNHLGELPIASVIQDGQLEAPEEIISLRTLDSTLANDASLGFQLGQSVRVTENGKWYMYTQVAAKNLGSSSVKVPAGLLARLVDANGLKYTATVASGADTAILPNQSDTLTLKTLISKGMPTSGLTLEYYYLNQSEDVSLGTLGMNSSLNTIALGVKQSYAGQQAGENVTAKASSSTYSIQADGVHVQTVVTLSNDGDVVAPVPSLAASYQFGDSGSSVSSTDNSTRSGFLAPKETASYYFNATLPTGIDPNAAQLVLWQKAAASTAGSGTTTGSTGSGSTTGNSGATGSGSTTGNSGATTGTGSTTGNSTTTTGNGTTTTSGQQPVAVFLLKGASEAQNGFTTAVDYVLGTKLALGSSVVNPNLDVSLIELHAHENDDLGYKTAIAKYKITNNGTSTLALPKLQNELIDNKGNAYTGSRQSAAATQITPGSSYVVSYSYLLPNKETTADDSFALNVYDDKSVSEGNVSAGTFKVALQGVETGDTIAIYPFSLKVNDSSIGWTYSGGTYSYVLQLDMDITHEDQVIIDSNFSKIQFEMVDSLGRIVGTQDASLMGTGKLTSGSQRVTISGLKNEQVNNGIVVNMYEVINTPNGTAKRLLKQFK</sequence>
<name>A0ABX1XDH1_9BACL</name>
<gene>
    <name evidence="3" type="ORF">GC096_20610</name>
</gene>
<proteinExistence type="predicted"/>
<evidence type="ECO:0000256" key="2">
    <source>
        <dbReference type="SAM" id="SignalP"/>
    </source>
</evidence>
<accession>A0ABX1XDH1</accession>
<organism evidence="3 4">
    <name type="scientific">Paenibacillus plantarum</name>
    <dbReference type="NCBI Taxonomy" id="2654975"/>
    <lineage>
        <taxon>Bacteria</taxon>
        <taxon>Bacillati</taxon>
        <taxon>Bacillota</taxon>
        <taxon>Bacilli</taxon>
        <taxon>Bacillales</taxon>
        <taxon>Paenibacillaceae</taxon>
        <taxon>Paenibacillus</taxon>
    </lineage>
</organism>
<feature type="chain" id="PRO_5047386672" evidence="2">
    <location>
        <begin position="44"/>
        <end position="751"/>
    </location>
</feature>